<dbReference type="EMBL" id="ML996130">
    <property type="protein sequence ID" value="KAF2735985.1"/>
    <property type="molecule type" value="Genomic_DNA"/>
</dbReference>
<evidence type="ECO:0000256" key="1">
    <source>
        <dbReference type="SAM" id="MobiDB-lite"/>
    </source>
</evidence>
<dbReference type="AlphaFoldDB" id="A0A9P4R2U2"/>
<reference evidence="2" key="1">
    <citation type="journal article" date="2020" name="Stud. Mycol.">
        <title>101 Dothideomycetes genomes: a test case for predicting lifestyles and emergence of pathogens.</title>
        <authorList>
            <person name="Haridas S."/>
            <person name="Albert R."/>
            <person name="Binder M."/>
            <person name="Bloem J."/>
            <person name="Labutti K."/>
            <person name="Salamov A."/>
            <person name="Andreopoulos B."/>
            <person name="Baker S."/>
            <person name="Barry K."/>
            <person name="Bills G."/>
            <person name="Bluhm B."/>
            <person name="Cannon C."/>
            <person name="Castanera R."/>
            <person name="Culley D."/>
            <person name="Daum C."/>
            <person name="Ezra D."/>
            <person name="Gonzalez J."/>
            <person name="Henrissat B."/>
            <person name="Kuo A."/>
            <person name="Liang C."/>
            <person name="Lipzen A."/>
            <person name="Lutzoni F."/>
            <person name="Magnuson J."/>
            <person name="Mondo S."/>
            <person name="Nolan M."/>
            <person name="Ohm R."/>
            <person name="Pangilinan J."/>
            <person name="Park H.-J."/>
            <person name="Ramirez L."/>
            <person name="Alfaro M."/>
            <person name="Sun H."/>
            <person name="Tritt A."/>
            <person name="Yoshinaga Y."/>
            <person name="Zwiers L.-H."/>
            <person name="Turgeon B."/>
            <person name="Goodwin S."/>
            <person name="Spatafora J."/>
            <person name="Crous P."/>
            <person name="Grigoriev I."/>
        </authorList>
    </citation>
    <scope>NUCLEOTIDE SEQUENCE</scope>
    <source>
        <strain evidence="2">CBS 125425</strain>
    </source>
</reference>
<keyword evidence="3" id="KW-1185">Reference proteome</keyword>
<gene>
    <name evidence="2" type="ORF">EJ04DRAFT_522443</name>
</gene>
<feature type="region of interest" description="Disordered" evidence="1">
    <location>
        <begin position="483"/>
        <end position="526"/>
    </location>
</feature>
<protein>
    <submittedName>
        <fullName evidence="2">Uncharacterized protein</fullName>
    </submittedName>
</protein>
<feature type="region of interest" description="Disordered" evidence="1">
    <location>
        <begin position="319"/>
        <end position="351"/>
    </location>
</feature>
<dbReference type="OrthoDB" id="3598281at2759"/>
<sequence>MAVRLEEPPILAFEEFEPYFQSNKQRLRYDSGSEPKEHHEWWTTDQAHFLQGLKAISTATTDVMAGFPEDDIEVRHLLRIGLELYKTKQSSGGRACTNAIVRYVYYASTSGSKVTATVKFHDLKHIEEIVQQHSKDYNHFYHFDEVAVASGEDTTTMKVRHHDQADVRAKDTAQDIFGTLFREKDHFLAAWSPDRFEDAPLPSELSDKIKPFLTKVDGEISLWPLVDEVKYGLDREILKLGFEFIDLPGWGDRNFAKTKHADDIKDKVDIEMTFVDTSRITTEDISINNAISDEELSKFRGHTYDYTTDKMLWLERELEQADDDGDEDRQRDRGRAAPPRKPVPPNKKTPYVEPKLRFQKRRLVASFVKPVNFYDKAMKVFHAAVEKRVGEVIDKGIGRIDGVLEGFNQRLENLVPIEYDLTPQGENIRESLHIMLPRLREEAQELQNLLPPEAIKIDDDEDSNPTADSMDLTLNIGKFARAPTQSKKLASKRSVVKKEKEVKKEDEEEEPLFTLDGPPAKRARLE</sequence>
<proteinExistence type="predicted"/>
<organism evidence="2 3">
    <name type="scientific">Polyplosphaeria fusca</name>
    <dbReference type="NCBI Taxonomy" id="682080"/>
    <lineage>
        <taxon>Eukaryota</taxon>
        <taxon>Fungi</taxon>
        <taxon>Dikarya</taxon>
        <taxon>Ascomycota</taxon>
        <taxon>Pezizomycotina</taxon>
        <taxon>Dothideomycetes</taxon>
        <taxon>Pleosporomycetidae</taxon>
        <taxon>Pleosporales</taxon>
        <taxon>Tetraplosphaeriaceae</taxon>
        <taxon>Polyplosphaeria</taxon>
    </lineage>
</organism>
<evidence type="ECO:0000313" key="2">
    <source>
        <dbReference type="EMBL" id="KAF2735985.1"/>
    </source>
</evidence>
<feature type="compositionally biased region" description="Basic and acidic residues" evidence="1">
    <location>
        <begin position="496"/>
        <end position="505"/>
    </location>
</feature>
<accession>A0A9P4R2U2</accession>
<comment type="caution">
    <text evidence="2">The sequence shown here is derived from an EMBL/GenBank/DDBJ whole genome shotgun (WGS) entry which is preliminary data.</text>
</comment>
<dbReference type="Proteomes" id="UP000799444">
    <property type="component" value="Unassembled WGS sequence"/>
</dbReference>
<name>A0A9P4R2U2_9PLEO</name>
<evidence type="ECO:0000313" key="3">
    <source>
        <dbReference type="Proteomes" id="UP000799444"/>
    </source>
</evidence>